<dbReference type="OrthoDB" id="9801763at2"/>
<dbReference type="PANTHER" id="PTHR10655:SF17">
    <property type="entry name" value="LYSOPHOSPHOLIPASE-LIKE PROTEIN 1"/>
    <property type="match status" value="1"/>
</dbReference>
<dbReference type="InterPro" id="IPR029058">
    <property type="entry name" value="AB_hydrolase_fold"/>
</dbReference>
<comment type="similarity">
    <text evidence="1">Belongs to the AB hydrolase superfamily. AB hydrolase 2 family.</text>
</comment>
<gene>
    <name evidence="4" type="ORF">BCF38_107116</name>
    <name evidence="5" type="ORF">SAMN05421539_107116</name>
</gene>
<reference evidence="4 6" key="2">
    <citation type="submission" date="2018-03" db="EMBL/GenBank/DDBJ databases">
        <title>Genomic Encyclopedia of Archaeal and Bacterial Type Strains, Phase II (KMG-II): from individual species to whole genera.</title>
        <authorList>
            <person name="Goeker M."/>
        </authorList>
    </citation>
    <scope>NUCLEOTIDE SEQUENCE [LARGE SCALE GENOMIC DNA]</scope>
    <source>
        <strain evidence="4 6">DSM 25227</strain>
    </source>
</reference>
<dbReference type="SUPFAM" id="SSF53474">
    <property type="entry name" value="alpha/beta-Hydrolases"/>
    <property type="match status" value="1"/>
</dbReference>
<reference evidence="5 7" key="1">
    <citation type="submission" date="2016-10" db="EMBL/GenBank/DDBJ databases">
        <authorList>
            <person name="Cai Z."/>
        </authorList>
    </citation>
    <scope>NUCLEOTIDE SEQUENCE [LARGE SCALE GENOMIC DNA]</scope>
    <source>
        <strain evidence="5 7">DSM 25227</strain>
    </source>
</reference>
<sequence>MSARILTGGDEAATRGLVLIHGRGDSAQGIAGLVPVLGAAERRIAAPEAPGNSWWPTSFLAPMAEMEPWVARGLDAVDAAIAATGLPKEAVALAGFSQGACLALEYAARRGQGLPAVIAFSGGLVGSADAEGEVYGFAEKALDYAGDLTGTHILVTCHERDPHIPLSRAEKSVAALRGLGAEARLIAHPGPGHQPMPDGIKAARAVLA</sequence>
<evidence type="ECO:0000313" key="5">
    <source>
        <dbReference type="EMBL" id="SSA48327.1"/>
    </source>
</evidence>
<proteinExistence type="inferred from homology"/>
<dbReference type="AlphaFoldDB" id="A0A2Y9B0D1"/>
<dbReference type="PANTHER" id="PTHR10655">
    <property type="entry name" value="LYSOPHOSPHOLIPASE-RELATED"/>
    <property type="match status" value="1"/>
</dbReference>
<keyword evidence="2" id="KW-0378">Hydrolase</keyword>
<dbReference type="GO" id="GO:0016787">
    <property type="term" value="F:hydrolase activity"/>
    <property type="evidence" value="ECO:0007669"/>
    <property type="project" value="UniProtKB-KW"/>
</dbReference>
<evidence type="ECO:0000313" key="7">
    <source>
        <dbReference type="Proteomes" id="UP000251571"/>
    </source>
</evidence>
<dbReference type="Proteomes" id="UP000251571">
    <property type="component" value="Unassembled WGS sequence"/>
</dbReference>
<dbReference type="RefSeq" id="WP_109565147.1">
    <property type="nucleotide sequence ID" value="NZ_QGDJ01000007.1"/>
</dbReference>
<protein>
    <submittedName>
        <fullName evidence="5">Phospholipase/carboxylesterase/glyoxalase family protein</fullName>
    </submittedName>
</protein>
<accession>A0A2Y9B0D1</accession>
<evidence type="ECO:0000256" key="2">
    <source>
        <dbReference type="ARBA" id="ARBA00022801"/>
    </source>
</evidence>
<dbReference type="Proteomes" id="UP000245839">
    <property type="component" value="Unassembled WGS sequence"/>
</dbReference>
<dbReference type="EMBL" id="QGDJ01000007">
    <property type="protein sequence ID" value="PWJ17003.1"/>
    <property type="molecule type" value="Genomic_DNA"/>
</dbReference>
<evidence type="ECO:0000259" key="3">
    <source>
        <dbReference type="Pfam" id="PF02230"/>
    </source>
</evidence>
<keyword evidence="6" id="KW-1185">Reference proteome</keyword>
<dbReference type="InterPro" id="IPR050565">
    <property type="entry name" value="LYPA1-2/EST-like"/>
</dbReference>
<name>A0A2Y9B0D1_9RHOB</name>
<dbReference type="Gene3D" id="3.40.50.1820">
    <property type="entry name" value="alpha/beta hydrolase"/>
    <property type="match status" value="1"/>
</dbReference>
<feature type="domain" description="Phospholipase/carboxylesterase/thioesterase" evidence="3">
    <location>
        <begin position="10"/>
        <end position="203"/>
    </location>
</feature>
<organism evidence="5 7">
    <name type="scientific">Jannaschia seohaensis</name>
    <dbReference type="NCBI Taxonomy" id="475081"/>
    <lineage>
        <taxon>Bacteria</taxon>
        <taxon>Pseudomonadati</taxon>
        <taxon>Pseudomonadota</taxon>
        <taxon>Alphaproteobacteria</taxon>
        <taxon>Rhodobacterales</taxon>
        <taxon>Roseobacteraceae</taxon>
        <taxon>Jannaschia</taxon>
    </lineage>
</organism>
<evidence type="ECO:0000256" key="1">
    <source>
        <dbReference type="ARBA" id="ARBA00006499"/>
    </source>
</evidence>
<dbReference type="InterPro" id="IPR003140">
    <property type="entry name" value="PLipase/COase/thioEstase"/>
</dbReference>
<evidence type="ECO:0000313" key="6">
    <source>
        <dbReference type="Proteomes" id="UP000245839"/>
    </source>
</evidence>
<dbReference type="Pfam" id="PF02230">
    <property type="entry name" value="Abhydrolase_2"/>
    <property type="match status" value="1"/>
</dbReference>
<dbReference type="EMBL" id="UETC01000007">
    <property type="protein sequence ID" value="SSA48327.1"/>
    <property type="molecule type" value="Genomic_DNA"/>
</dbReference>
<evidence type="ECO:0000313" key="4">
    <source>
        <dbReference type="EMBL" id="PWJ17003.1"/>
    </source>
</evidence>